<name>A0A915L1T5_ROMCU</name>
<feature type="transmembrane region" description="Helical" evidence="7">
    <location>
        <begin position="59"/>
        <end position="80"/>
    </location>
</feature>
<accession>A0A915L1T5</accession>
<evidence type="ECO:0000313" key="9">
    <source>
        <dbReference type="Proteomes" id="UP000887565"/>
    </source>
</evidence>
<dbReference type="Proteomes" id="UP000887565">
    <property type="component" value="Unplaced"/>
</dbReference>
<evidence type="ECO:0000256" key="7">
    <source>
        <dbReference type="SAM" id="Phobius"/>
    </source>
</evidence>
<evidence type="ECO:0000313" key="10">
    <source>
        <dbReference type="WBParaSite" id="nRc.2.0.1.t45028-RA"/>
    </source>
</evidence>
<dbReference type="AlphaFoldDB" id="A0A915L1T5"/>
<keyword evidence="5 7" id="KW-0472">Membrane</keyword>
<reference evidence="10" key="1">
    <citation type="submission" date="2022-11" db="UniProtKB">
        <authorList>
            <consortium name="WormBaseParasite"/>
        </authorList>
    </citation>
    <scope>IDENTIFICATION</scope>
</reference>
<dbReference type="PROSITE" id="PS50850">
    <property type="entry name" value="MFS"/>
    <property type="match status" value="1"/>
</dbReference>
<dbReference type="WBParaSite" id="nRc.2.0.1.t45028-RA">
    <property type="protein sequence ID" value="nRc.2.0.1.t45028-RA"/>
    <property type="gene ID" value="nRc.2.0.1.g45028"/>
</dbReference>
<proteinExistence type="predicted"/>
<dbReference type="InterPro" id="IPR005829">
    <property type="entry name" value="Sugar_transporter_CS"/>
</dbReference>
<dbReference type="PANTHER" id="PTHR23503">
    <property type="entry name" value="SOLUTE CARRIER FAMILY 2"/>
    <property type="match status" value="1"/>
</dbReference>
<evidence type="ECO:0000259" key="8">
    <source>
        <dbReference type="PROSITE" id="PS50850"/>
    </source>
</evidence>
<keyword evidence="9" id="KW-1185">Reference proteome</keyword>
<dbReference type="GO" id="GO:0015149">
    <property type="term" value="F:hexose transmembrane transporter activity"/>
    <property type="evidence" value="ECO:0007669"/>
    <property type="project" value="TreeGrafter"/>
</dbReference>
<dbReference type="Gene3D" id="1.20.1250.20">
    <property type="entry name" value="MFS general substrate transporter like domains"/>
    <property type="match status" value="1"/>
</dbReference>
<dbReference type="SUPFAM" id="SSF103473">
    <property type="entry name" value="MFS general substrate transporter"/>
    <property type="match status" value="1"/>
</dbReference>
<dbReference type="GO" id="GO:0016020">
    <property type="term" value="C:membrane"/>
    <property type="evidence" value="ECO:0007669"/>
    <property type="project" value="UniProtKB-SubCell"/>
</dbReference>
<keyword evidence="2" id="KW-0813">Transport</keyword>
<dbReference type="InterPro" id="IPR036259">
    <property type="entry name" value="MFS_trans_sf"/>
</dbReference>
<protein>
    <submittedName>
        <fullName evidence="10">Major facilitator superfamily (MFS) profile domain-containing protein</fullName>
    </submittedName>
</protein>
<dbReference type="InterPro" id="IPR020846">
    <property type="entry name" value="MFS_dom"/>
</dbReference>
<dbReference type="InterPro" id="IPR045263">
    <property type="entry name" value="GLUT"/>
</dbReference>
<evidence type="ECO:0000256" key="5">
    <source>
        <dbReference type="ARBA" id="ARBA00023136"/>
    </source>
</evidence>
<comment type="subcellular location">
    <subcellularLocation>
        <location evidence="1">Membrane</location>
        <topology evidence="1">Multi-pass membrane protein</topology>
    </subcellularLocation>
</comment>
<feature type="compositionally biased region" description="Polar residues" evidence="6">
    <location>
        <begin position="1"/>
        <end position="11"/>
    </location>
</feature>
<dbReference type="PANTHER" id="PTHR23503:SF8">
    <property type="entry name" value="FACILITATED GLUCOSE TRANSPORTER PROTEIN 1"/>
    <property type="match status" value="1"/>
</dbReference>
<sequence length="176" mass="18951">MTSPNRSPTPTHSEDSHGKTSTAEHTPAKEAKDEQHLEVYETNIQCTVTIDYLKNRSSITAWLTLSVLAAALGSSFVFGYNIGCINVAGAKIQRWIAESQNFAANASLTASDKEYLDSLNEKDSNRLTLIWSLVGGLFPLGAMFGGLSVGFVADKFGRKLMPVTGRALLGTIKKPG</sequence>
<feature type="compositionally biased region" description="Basic and acidic residues" evidence="6">
    <location>
        <begin position="26"/>
        <end position="36"/>
    </location>
</feature>
<evidence type="ECO:0000256" key="3">
    <source>
        <dbReference type="ARBA" id="ARBA00022692"/>
    </source>
</evidence>
<feature type="domain" description="Major facilitator superfamily (MFS) profile" evidence="8">
    <location>
        <begin position="67"/>
        <end position="176"/>
    </location>
</feature>
<evidence type="ECO:0000256" key="1">
    <source>
        <dbReference type="ARBA" id="ARBA00004141"/>
    </source>
</evidence>
<evidence type="ECO:0000256" key="4">
    <source>
        <dbReference type="ARBA" id="ARBA00022989"/>
    </source>
</evidence>
<evidence type="ECO:0000256" key="6">
    <source>
        <dbReference type="SAM" id="MobiDB-lite"/>
    </source>
</evidence>
<dbReference type="Pfam" id="PF00083">
    <property type="entry name" value="Sugar_tr"/>
    <property type="match status" value="1"/>
</dbReference>
<evidence type="ECO:0000256" key="2">
    <source>
        <dbReference type="ARBA" id="ARBA00022448"/>
    </source>
</evidence>
<dbReference type="InterPro" id="IPR005828">
    <property type="entry name" value="MFS_sugar_transport-like"/>
</dbReference>
<organism evidence="9 10">
    <name type="scientific">Romanomermis culicivorax</name>
    <name type="common">Nematode worm</name>
    <dbReference type="NCBI Taxonomy" id="13658"/>
    <lineage>
        <taxon>Eukaryota</taxon>
        <taxon>Metazoa</taxon>
        <taxon>Ecdysozoa</taxon>
        <taxon>Nematoda</taxon>
        <taxon>Enoplea</taxon>
        <taxon>Dorylaimia</taxon>
        <taxon>Mermithida</taxon>
        <taxon>Mermithoidea</taxon>
        <taxon>Mermithidae</taxon>
        <taxon>Romanomermis</taxon>
    </lineage>
</organism>
<keyword evidence="3 7" id="KW-0812">Transmembrane</keyword>
<feature type="transmembrane region" description="Helical" evidence="7">
    <location>
        <begin position="129"/>
        <end position="153"/>
    </location>
</feature>
<dbReference type="PROSITE" id="PS00216">
    <property type="entry name" value="SUGAR_TRANSPORT_1"/>
    <property type="match status" value="1"/>
</dbReference>
<keyword evidence="4 7" id="KW-1133">Transmembrane helix</keyword>
<feature type="region of interest" description="Disordered" evidence="6">
    <location>
        <begin position="1"/>
        <end position="36"/>
    </location>
</feature>